<gene>
    <name evidence="1" type="ORF">KA717_31240</name>
</gene>
<dbReference type="Gene3D" id="3.40.50.300">
    <property type="entry name" value="P-loop containing nucleotide triphosphate hydrolases"/>
    <property type="match status" value="1"/>
</dbReference>
<proteinExistence type="predicted"/>
<sequence length="354" mass="39481">MESLISLELLPTEDPLSFFENIYHISQQAIAASEGQINYFYQIAESKICLSFAGKGLVSAIAPALAHLVIPTVDNPDLTIFLWDSTTTQTRMPPPVWQREDLQKRGEISSLSNERICTYFQWGANALSVLDLERNLGIYWVNKPEELPYWETGSPLKNIFQQWFSQQNQQMIHAGAVGLSTGGVLIVGKGGMGKSTTALACLKSDLFYLSDDYTLVSTHSLPHAYSLYSSAKKKPNDIERLPWLKSLIHNSNHLDQEKALYFLAEHFSERLINDFPLKAILIPRVTGQINSNLEPTSAIAALTALVPSTIKQLPGTGKEACDRMTQLTQKLPSYYLNLGTDLAQIPQVILNLLR</sequence>
<dbReference type="EMBL" id="CP073041">
    <property type="protein sequence ID" value="UXE60097.1"/>
    <property type="molecule type" value="Genomic_DNA"/>
</dbReference>
<dbReference type="Proteomes" id="UP001065613">
    <property type="component" value="Chromosome"/>
</dbReference>
<protein>
    <recommendedName>
        <fullName evidence="2">Serine kinase</fullName>
    </recommendedName>
</protein>
<accession>A0A977KUE9</accession>
<organism evidence="1">
    <name type="scientific">Woronichinia naegeliana WA131</name>
    <dbReference type="NCBI Taxonomy" id="2824559"/>
    <lineage>
        <taxon>Bacteria</taxon>
        <taxon>Bacillati</taxon>
        <taxon>Cyanobacteriota</taxon>
        <taxon>Cyanophyceae</taxon>
        <taxon>Synechococcales</taxon>
        <taxon>Coelosphaeriaceae</taxon>
        <taxon>Woronichinia</taxon>
    </lineage>
</organism>
<dbReference type="SUPFAM" id="SSF53795">
    <property type="entry name" value="PEP carboxykinase-like"/>
    <property type="match status" value="1"/>
</dbReference>
<evidence type="ECO:0000313" key="1">
    <source>
        <dbReference type="EMBL" id="UXE60097.1"/>
    </source>
</evidence>
<evidence type="ECO:0008006" key="2">
    <source>
        <dbReference type="Google" id="ProtNLM"/>
    </source>
</evidence>
<reference evidence="1" key="1">
    <citation type="submission" date="2021-04" db="EMBL/GenBank/DDBJ databases">
        <title>Genome sequence of Woronichinia naegeliana from Washington state freshwater lake bloom.</title>
        <authorList>
            <person name="Dreher T.W."/>
        </authorList>
    </citation>
    <scope>NUCLEOTIDE SEQUENCE</scope>
    <source>
        <strain evidence="1">WA131</strain>
    </source>
</reference>
<dbReference type="InterPro" id="IPR027417">
    <property type="entry name" value="P-loop_NTPase"/>
</dbReference>
<name>A0A977KUE9_9CYAN</name>
<dbReference type="KEGG" id="wna:KA717_31240"/>
<dbReference type="AlphaFoldDB" id="A0A977KUE9"/>